<keyword evidence="2" id="KW-0812">Transmembrane</keyword>
<dbReference type="Gene3D" id="3.30.70.1320">
    <property type="entry name" value="Multidrug efflux transporter AcrB pore domain like"/>
    <property type="match status" value="2"/>
</dbReference>
<keyword evidence="1" id="KW-0175">Coiled coil</keyword>
<feature type="transmembrane region" description="Helical" evidence="2">
    <location>
        <begin position="1231"/>
        <end position="1250"/>
    </location>
</feature>
<accession>A0A4Q7PPS9</accession>
<dbReference type="EMBL" id="SGXF01000001">
    <property type="protein sequence ID" value="RZT02942.1"/>
    <property type="molecule type" value="Genomic_DNA"/>
</dbReference>
<evidence type="ECO:0000313" key="4">
    <source>
        <dbReference type="Proteomes" id="UP000292927"/>
    </source>
</evidence>
<dbReference type="SUPFAM" id="SSF82693">
    <property type="entry name" value="Multidrug efflux transporter AcrB pore domain, PN1, PN2, PC1 and PC2 subdomains"/>
    <property type="match status" value="2"/>
</dbReference>
<feature type="coiled-coil region" evidence="1">
    <location>
        <begin position="295"/>
        <end position="446"/>
    </location>
</feature>
<organism evidence="3 4">
    <name type="scientific">Cuneatibacter caecimuris</name>
    <dbReference type="NCBI Taxonomy" id="1796618"/>
    <lineage>
        <taxon>Bacteria</taxon>
        <taxon>Bacillati</taxon>
        <taxon>Bacillota</taxon>
        <taxon>Clostridia</taxon>
        <taxon>Lachnospirales</taxon>
        <taxon>Lachnospiraceae</taxon>
        <taxon>Cuneatibacter</taxon>
    </lineage>
</organism>
<feature type="coiled-coil region" evidence="1">
    <location>
        <begin position="200"/>
        <end position="252"/>
    </location>
</feature>
<dbReference type="RefSeq" id="WP_130433738.1">
    <property type="nucleotide sequence ID" value="NZ_SGXF01000001.1"/>
</dbReference>
<comment type="caution">
    <text evidence="3">The sequence shown here is derived from an EMBL/GenBank/DDBJ whole genome shotgun (WGS) entry which is preliminary data.</text>
</comment>
<dbReference type="SUPFAM" id="SSF82866">
    <property type="entry name" value="Multidrug efflux transporter AcrB transmembrane domain"/>
    <property type="match status" value="2"/>
</dbReference>
<dbReference type="PANTHER" id="PTHR32063">
    <property type="match status" value="1"/>
</dbReference>
<dbReference type="SUPFAM" id="SSF82714">
    <property type="entry name" value="Multidrug efflux transporter AcrB TolC docking domain, DN and DC subdomains"/>
    <property type="match status" value="2"/>
</dbReference>
<keyword evidence="2" id="KW-0472">Membrane</keyword>
<feature type="transmembrane region" description="Helical" evidence="2">
    <location>
        <begin position="1262"/>
        <end position="1285"/>
    </location>
</feature>
<dbReference type="InterPro" id="IPR001036">
    <property type="entry name" value="Acrflvin-R"/>
</dbReference>
<feature type="transmembrane region" description="Helical" evidence="2">
    <location>
        <begin position="705"/>
        <end position="725"/>
    </location>
</feature>
<dbReference type="GO" id="GO:0042910">
    <property type="term" value="F:xenobiotic transmembrane transporter activity"/>
    <property type="evidence" value="ECO:0007669"/>
    <property type="project" value="TreeGrafter"/>
</dbReference>
<feature type="transmembrane region" description="Helical" evidence="2">
    <location>
        <begin position="745"/>
        <end position="765"/>
    </location>
</feature>
<feature type="transmembrane region" description="Helical" evidence="2">
    <location>
        <begin position="1185"/>
        <end position="1210"/>
    </location>
</feature>
<dbReference type="OrthoDB" id="9757876at2"/>
<dbReference type="Gene3D" id="3.30.70.1440">
    <property type="entry name" value="Multidrug efflux transporter AcrB pore domain"/>
    <property type="match status" value="1"/>
</dbReference>
<keyword evidence="4" id="KW-1185">Reference proteome</keyword>
<feature type="transmembrane region" description="Helical" evidence="2">
    <location>
        <begin position="634"/>
        <end position="654"/>
    </location>
</feature>
<keyword evidence="2" id="KW-1133">Transmembrane helix</keyword>
<dbReference type="InterPro" id="IPR027463">
    <property type="entry name" value="AcrB_DN_DC_subdom"/>
</dbReference>
<evidence type="ECO:0000256" key="1">
    <source>
        <dbReference type="SAM" id="Coils"/>
    </source>
</evidence>
<dbReference type="Gene3D" id="3.30.2090.10">
    <property type="entry name" value="Multidrug efflux transporter AcrB TolC docking domain, DN and DC subdomains"/>
    <property type="match status" value="3"/>
</dbReference>
<dbReference type="SUPFAM" id="SSF57997">
    <property type="entry name" value="Tropomyosin"/>
    <property type="match status" value="1"/>
</dbReference>
<name>A0A4Q7PPS9_9FIRM</name>
<dbReference type="PANTHER" id="PTHR32063:SF0">
    <property type="entry name" value="SWARMING MOTILITY PROTEIN SWRC"/>
    <property type="match status" value="1"/>
</dbReference>
<dbReference type="GO" id="GO:0005886">
    <property type="term" value="C:plasma membrane"/>
    <property type="evidence" value="ECO:0007669"/>
    <property type="project" value="TreeGrafter"/>
</dbReference>
<dbReference type="Proteomes" id="UP000292927">
    <property type="component" value="Unassembled WGS sequence"/>
</dbReference>
<feature type="transmembrane region" description="Helical" evidence="2">
    <location>
        <begin position="660"/>
        <end position="685"/>
    </location>
</feature>
<feature type="transmembrane region" description="Helical" evidence="2">
    <location>
        <begin position="608"/>
        <end position="627"/>
    </location>
</feature>
<protein>
    <submittedName>
        <fullName evidence="3">HAE1 family hydrophobic/amphiphilic exporter-1</fullName>
    </submittedName>
</protein>
<dbReference type="Pfam" id="PF00873">
    <property type="entry name" value="ACR_tran"/>
    <property type="match status" value="2"/>
</dbReference>
<sequence length="1308" mass="140988">MLSKFSVKKPYTVVVAVALVLVLGVISFTRMTTDLLPSMNFPYLVVVTTYPGASPEEVEQTVTVPVEQVAATTSNLKSLNSTSSENMSMVICEFEDGANMDTVLIEMRENLDQVTGYWPDEVGSPLMMKINPDMLPVMTAAVEIAGLDSAALGIKVENDILPAVESVEGVGSASSSGGVEQSVQVVLRQEKIDEMNQQIVAKLDEKFGEARQKLEEAKGQIEEGQQQVEAGQQALTQQIPDAENQLNSANTQTLEGEIALNEALSELLAKEVQLAYQEAQLQSTETQLQGIQLILNGASGSMKDLMDKLEKARAELEAIKNNNTLPEEEKTELIRQLEEQIAKLEAQLKGISDTLEAMGMTAAGTLEDMSAYVQQKQEQLAEGKAALAQAKQAIETGKQKIEESRAQLKEGRGTISEQLAVLNQKKAEAEQQLEQGKEALAEGQKVLEEQTANFDAQQQAAYDAADLNQIITIDMIGKMLTAQNFSMPAGYISAEGVDYLVRVGDKLGSTEEMEQMVLFDLGVEGMEPICLGDVADVSVVDNSDQVYAKLNGNDGLILTMQKQTGYSTAEVSDAIQERFEQLEKTEEGLHFTILMDQGIYIDMVVDSVLQNMLIGGLLAIFVLLFFLKDLKPTVIIACSIPISILFAIVMMYFSGVTLNIISLSGLALGVGMLVDNSIVVIENIYRLRSLGVPAKEAAVRGAKGVASAIMASTLTTVAVFLPIVFVEGITRQLFVDMALTIGYSLLASLIVALTLVPMMSAGMLVRDKKVSHPLLEKIQNAYGKSVGCALKHRAAVLLATLALLIASVFGALSNGTAFIPAMESNQMSVKIQMPEGSEFADTAEMADAVSDAALAVEGVDSVGAMIGGGGMMAMMGGSSSGGSSAADSATLYVIMKEDYKDGLDKIKKEIEERTRDLDCEVKISSESMDMSALGGSGLSVVVRGRDLDKLQELAKQAAAVVTEVEGTVEVSDGIEETTPEYRFVVDREKAAAKGLTTAQVYAALAAELADAQSVTTLQTEARDYSVYVSSDSDTEKSLDTLKELKLSGTVQGQKEEVQLMDVVKLEKAEGLSSIHRESQQRTLTVSAEIDDDHNIGLVSAEVERRLKEMEVPEGFSVQIEGESETINSALNDLILMLVLAVVLMYMIMVAQFQSLLSPFIIMFTIPLAFTGGLLALFFTGSEVSVIAMIGFVMLAGIIVNNGIVLVDYINQLRDSGMDRREAIMEAGRTRLRPIVMTALTTIMGLSIMVFSQGMGADMTRPLALVTIGGLIYGTFLTLYVVPCIYDLFARRRKAPVEINETDGGEESE</sequence>
<feature type="transmembrane region" description="Helical" evidence="2">
    <location>
        <begin position="1159"/>
        <end position="1179"/>
    </location>
</feature>
<proteinExistence type="predicted"/>
<feature type="transmembrane region" description="Helical" evidence="2">
    <location>
        <begin position="1133"/>
        <end position="1152"/>
    </location>
</feature>
<dbReference type="Gene3D" id="3.30.70.1430">
    <property type="entry name" value="Multidrug efflux transporter AcrB pore domain"/>
    <property type="match status" value="2"/>
</dbReference>
<evidence type="ECO:0000313" key="3">
    <source>
        <dbReference type="EMBL" id="RZT02942.1"/>
    </source>
</evidence>
<evidence type="ECO:0000256" key="2">
    <source>
        <dbReference type="SAM" id="Phobius"/>
    </source>
</evidence>
<dbReference type="Gene3D" id="1.20.1640.10">
    <property type="entry name" value="Multidrug efflux transporter AcrB transmembrane domain"/>
    <property type="match status" value="3"/>
</dbReference>
<gene>
    <name evidence="3" type="ORF">EV209_1073</name>
</gene>
<feature type="transmembrane region" description="Helical" evidence="2">
    <location>
        <begin position="794"/>
        <end position="812"/>
    </location>
</feature>
<reference evidence="3 4" key="1">
    <citation type="submission" date="2019-02" db="EMBL/GenBank/DDBJ databases">
        <title>Genomic Encyclopedia of Type Strains, Phase IV (KMG-IV): sequencing the most valuable type-strain genomes for metagenomic binning, comparative biology and taxonomic classification.</title>
        <authorList>
            <person name="Goeker M."/>
        </authorList>
    </citation>
    <scope>NUCLEOTIDE SEQUENCE [LARGE SCALE GENOMIC DNA]</scope>
    <source>
        <strain evidence="3 4">DSM 29486</strain>
    </source>
</reference>